<dbReference type="Gene3D" id="3.40.30.10">
    <property type="entry name" value="Glutaredoxin"/>
    <property type="match status" value="1"/>
</dbReference>
<evidence type="ECO:0000313" key="2">
    <source>
        <dbReference type="Proteomes" id="UP000321907"/>
    </source>
</evidence>
<reference evidence="1 2" key="1">
    <citation type="submission" date="2019-08" db="EMBL/GenBank/DDBJ databases">
        <title>Lewinella sp. strain SSH13 Genome sequencing and assembly.</title>
        <authorList>
            <person name="Kim I."/>
        </authorList>
    </citation>
    <scope>NUCLEOTIDE SEQUENCE [LARGE SCALE GENOMIC DNA]</scope>
    <source>
        <strain evidence="1 2">SSH13</strain>
    </source>
</reference>
<proteinExistence type="predicted"/>
<comment type="caution">
    <text evidence="1">The sequence shown here is derived from an EMBL/GenBank/DDBJ whole genome shotgun (WGS) entry which is preliminary data.</text>
</comment>
<dbReference type="SUPFAM" id="SSF52833">
    <property type="entry name" value="Thioredoxin-like"/>
    <property type="match status" value="1"/>
</dbReference>
<accession>A0A5C7FZ89</accession>
<evidence type="ECO:0008006" key="3">
    <source>
        <dbReference type="Google" id="ProtNLM"/>
    </source>
</evidence>
<protein>
    <recommendedName>
        <fullName evidence="3">Thioredoxin-like protein</fullName>
    </recommendedName>
</protein>
<dbReference type="InterPro" id="IPR036249">
    <property type="entry name" value="Thioredoxin-like_sf"/>
</dbReference>
<dbReference type="EMBL" id="VOXD01000006">
    <property type="protein sequence ID" value="TXF90600.1"/>
    <property type="molecule type" value="Genomic_DNA"/>
</dbReference>
<name>A0A5C7FZ89_9BACT</name>
<evidence type="ECO:0000313" key="1">
    <source>
        <dbReference type="EMBL" id="TXF90600.1"/>
    </source>
</evidence>
<keyword evidence="2" id="KW-1185">Reference proteome</keyword>
<dbReference type="Proteomes" id="UP000321907">
    <property type="component" value="Unassembled WGS sequence"/>
</dbReference>
<dbReference type="OrthoDB" id="9815205at2"/>
<dbReference type="AlphaFoldDB" id="A0A5C7FZ89"/>
<organism evidence="1 2">
    <name type="scientific">Neolewinella aurantiaca</name>
    <dbReference type="NCBI Taxonomy" id="2602767"/>
    <lineage>
        <taxon>Bacteria</taxon>
        <taxon>Pseudomonadati</taxon>
        <taxon>Bacteroidota</taxon>
        <taxon>Saprospiria</taxon>
        <taxon>Saprospirales</taxon>
        <taxon>Lewinellaceae</taxon>
        <taxon>Neolewinella</taxon>
    </lineage>
</organism>
<gene>
    <name evidence="1" type="ORF">FUA23_05770</name>
</gene>
<sequence length="175" mass="19592">MEEIDTLRSILPSFYNERLDEVERAFIEQSASANGLADFITTSYPTPSGTEESVMSTGSKPLRLLKFWFAGCYPCLWQQPHEAELLANYPEVDLVYVAHSTEKSAWQEYLDEHQPPTDLQLYVPQKERAVIKASAGTTGAPTYVMVDDQGEIVCRPCPKPSDSLLSEMIVGALER</sequence>
<dbReference type="RefSeq" id="WP_147929772.1">
    <property type="nucleotide sequence ID" value="NZ_VOXD01000006.1"/>
</dbReference>